<dbReference type="EMBL" id="BSXW01000379">
    <property type="protein sequence ID" value="GMF20537.1"/>
    <property type="molecule type" value="Genomic_DNA"/>
</dbReference>
<dbReference type="NCBIfam" id="TIGR01571">
    <property type="entry name" value="A_thal_Cys_rich"/>
    <property type="match status" value="1"/>
</dbReference>
<keyword evidence="1" id="KW-1133">Transmembrane helix</keyword>
<dbReference type="InterPro" id="IPR006461">
    <property type="entry name" value="PLAC_motif_containing"/>
</dbReference>
<reference evidence="2" key="1">
    <citation type="submission" date="2023-04" db="EMBL/GenBank/DDBJ databases">
        <title>Phytophthora lilii NBRC 32176.</title>
        <authorList>
            <person name="Ichikawa N."/>
            <person name="Sato H."/>
            <person name="Tonouchi N."/>
        </authorList>
    </citation>
    <scope>NUCLEOTIDE SEQUENCE</scope>
    <source>
        <strain evidence="2">NBRC 32176</strain>
    </source>
</reference>
<dbReference type="Pfam" id="PF04749">
    <property type="entry name" value="PLAC8"/>
    <property type="match status" value="1"/>
</dbReference>
<organism evidence="2 3">
    <name type="scientific">Phytophthora lilii</name>
    <dbReference type="NCBI Taxonomy" id="2077276"/>
    <lineage>
        <taxon>Eukaryota</taxon>
        <taxon>Sar</taxon>
        <taxon>Stramenopiles</taxon>
        <taxon>Oomycota</taxon>
        <taxon>Peronosporomycetes</taxon>
        <taxon>Peronosporales</taxon>
        <taxon>Peronosporaceae</taxon>
        <taxon>Phytophthora</taxon>
    </lineage>
</organism>
<proteinExistence type="predicted"/>
<keyword evidence="3" id="KW-1185">Reference proteome</keyword>
<feature type="transmembrane region" description="Helical" evidence="1">
    <location>
        <begin position="160"/>
        <end position="179"/>
    </location>
</feature>
<gene>
    <name evidence="2" type="ORF">Plil01_000798200</name>
</gene>
<protein>
    <submittedName>
        <fullName evidence="2">Unnamed protein product</fullName>
    </submittedName>
</protein>
<dbReference type="OrthoDB" id="1045822at2759"/>
<feature type="transmembrane region" description="Helical" evidence="1">
    <location>
        <begin position="209"/>
        <end position="227"/>
    </location>
</feature>
<accession>A0A9W6TWG3</accession>
<dbReference type="AlphaFoldDB" id="A0A9W6TWG3"/>
<name>A0A9W6TWG3_9STRA</name>
<comment type="caution">
    <text evidence="2">The sequence shown here is derived from an EMBL/GenBank/DDBJ whole genome shotgun (WGS) entry which is preliminary data.</text>
</comment>
<evidence type="ECO:0000313" key="2">
    <source>
        <dbReference type="EMBL" id="GMF20537.1"/>
    </source>
</evidence>
<keyword evidence="1" id="KW-0472">Membrane</keyword>
<keyword evidence="1" id="KW-0812">Transmembrane</keyword>
<evidence type="ECO:0000256" key="1">
    <source>
        <dbReference type="SAM" id="Phobius"/>
    </source>
</evidence>
<evidence type="ECO:0000313" key="3">
    <source>
        <dbReference type="Proteomes" id="UP001165083"/>
    </source>
</evidence>
<dbReference type="Proteomes" id="UP001165083">
    <property type="component" value="Unassembled WGS sequence"/>
</dbReference>
<sequence>MSAGHSFAFPSHVEPNVCSASQPSQSEGSALDLPLVGIPNWITQYTFTTEASVGMSKAIPADAGRSQPTTTKQLKQAGVVPKLPVITIVPDANPTYPVGSRGPNAAAAALRQRQENSTWNASFCDCCCSVAPTYCCIITCCPCTTIASVKETLGGGYERTLLYFGGLAFGVLFCIGFAASNNSGDYEQEVGDKTSSPPPPHHAGIDSSVMWEAAAFTFLMAFLFSVWRLRMQTRRSLGIQGSRVNDCLSSFFCCFCVISQLHLELKCQYEEPPVIRTAQYGRGQRNDHLAVDTLAPYAVM</sequence>